<sequence length="525" mass="61677">MAAAATSDLPIAADPLPTKKGRSRKALKEKNPSTNDANILAGKLPEPSNSPAPAAESDPSKENLESLSHPRSEKKKSKAKSRGKHSDPSSNFEKDLQEMQEMLEKLKIEKEKTEEMLKEKDEILKQKEEEIENRDREQQKLQMELKKLQKMKEFKPIMNLPIIQTLKDKELEKKDKKKKDCPERKRPASAYALWCKDQWNEIKKENPEADFKEVSNIMGAKWKNLSPEEKKPYEEKYQADKDAYLQIMSKEKRESEALKLLEEEQKQKTAMELLDQYLQFKQEADKDTKKTKKEKDPSKPKQPISAFFLYTKERRAALLEESKNLLEASKIIGQEWKNMTEEQKKPYEEVKFSPFFHTQSFDHIAKENKGKYQQEMELYRQKKEEETANLKREEKELMKIHKAEALQLLKKKEKTENIIKKTKEDMKKKKQKEDKIVDPNKPKRPPSSFLLFSKEERKNLIQERPDINNSTINALISLKWKELSEDERKVWNEEAAESREAYKKELEEYNNKQQSGATKDGKSRS</sequence>
<feature type="compositionally biased region" description="Basic and acidic residues" evidence="2">
    <location>
        <begin position="84"/>
        <end position="103"/>
    </location>
</feature>
<dbReference type="SUPFAM" id="SSF47095">
    <property type="entry name" value="HMG-box"/>
    <property type="match status" value="3"/>
</dbReference>
<feature type="compositionally biased region" description="Basic residues" evidence="2">
    <location>
        <begin position="72"/>
        <end position="83"/>
    </location>
</feature>
<dbReference type="InterPro" id="IPR009071">
    <property type="entry name" value="HMG_box_dom"/>
</dbReference>
<feature type="DNA-binding region" description="HMG box" evidence="1">
    <location>
        <begin position="184"/>
        <end position="252"/>
    </location>
</feature>
<keyword evidence="5" id="KW-1185">Reference proteome</keyword>
<gene>
    <name evidence="4" type="ORF">Cgig2_026962</name>
</gene>
<feature type="DNA-binding region" description="HMG box" evidence="1">
    <location>
        <begin position="300"/>
        <end position="380"/>
    </location>
</feature>
<dbReference type="Proteomes" id="UP001153076">
    <property type="component" value="Unassembled WGS sequence"/>
</dbReference>
<evidence type="ECO:0000256" key="2">
    <source>
        <dbReference type="SAM" id="MobiDB-lite"/>
    </source>
</evidence>
<feature type="DNA-binding region" description="HMG box" evidence="1">
    <location>
        <begin position="442"/>
        <end position="510"/>
    </location>
</feature>
<feature type="compositionally biased region" description="Basic and acidic residues" evidence="2">
    <location>
        <begin position="417"/>
        <end position="441"/>
    </location>
</feature>
<organism evidence="4 5">
    <name type="scientific">Carnegiea gigantea</name>
    <dbReference type="NCBI Taxonomy" id="171969"/>
    <lineage>
        <taxon>Eukaryota</taxon>
        <taxon>Viridiplantae</taxon>
        <taxon>Streptophyta</taxon>
        <taxon>Embryophyta</taxon>
        <taxon>Tracheophyta</taxon>
        <taxon>Spermatophyta</taxon>
        <taxon>Magnoliopsida</taxon>
        <taxon>eudicotyledons</taxon>
        <taxon>Gunneridae</taxon>
        <taxon>Pentapetalae</taxon>
        <taxon>Caryophyllales</taxon>
        <taxon>Cactineae</taxon>
        <taxon>Cactaceae</taxon>
        <taxon>Cactoideae</taxon>
        <taxon>Echinocereeae</taxon>
        <taxon>Carnegiea</taxon>
    </lineage>
</organism>
<reference evidence="4" key="1">
    <citation type="submission" date="2022-04" db="EMBL/GenBank/DDBJ databases">
        <title>Carnegiea gigantea Genome sequencing and assembly v2.</title>
        <authorList>
            <person name="Copetti D."/>
            <person name="Sanderson M.J."/>
            <person name="Burquez A."/>
            <person name="Wojciechowski M.F."/>
        </authorList>
    </citation>
    <scope>NUCLEOTIDE SEQUENCE</scope>
    <source>
        <strain evidence="4">SGP5-SGP5p</strain>
        <tissue evidence="4">Aerial part</tissue>
    </source>
</reference>
<dbReference type="GO" id="GO:0005634">
    <property type="term" value="C:nucleus"/>
    <property type="evidence" value="ECO:0007669"/>
    <property type="project" value="UniProtKB-UniRule"/>
</dbReference>
<feature type="compositionally biased region" description="Basic and acidic residues" evidence="2">
    <location>
        <begin position="58"/>
        <end position="71"/>
    </location>
</feature>
<accession>A0A9Q1QQ61</accession>
<dbReference type="OrthoDB" id="1919336at2759"/>
<feature type="region of interest" description="Disordered" evidence="2">
    <location>
        <begin position="417"/>
        <end position="454"/>
    </location>
</feature>
<feature type="compositionally biased region" description="Low complexity" evidence="2">
    <location>
        <begin position="45"/>
        <end position="57"/>
    </location>
</feature>
<dbReference type="Gene3D" id="1.10.30.10">
    <property type="entry name" value="High mobility group box domain"/>
    <property type="match status" value="3"/>
</dbReference>
<name>A0A9Q1QQ61_9CARY</name>
<feature type="region of interest" description="Disordered" evidence="2">
    <location>
        <begin position="502"/>
        <end position="525"/>
    </location>
</feature>
<dbReference type="AlphaFoldDB" id="A0A9Q1QQ61"/>
<keyword evidence="1" id="KW-0238">DNA-binding</keyword>
<dbReference type="InterPro" id="IPR044601">
    <property type="entry name" value="HMGB6/HMGB13"/>
</dbReference>
<proteinExistence type="predicted"/>
<feature type="domain" description="HMG box" evidence="3">
    <location>
        <begin position="442"/>
        <end position="510"/>
    </location>
</feature>
<dbReference type="GO" id="GO:0003677">
    <property type="term" value="F:DNA binding"/>
    <property type="evidence" value="ECO:0007669"/>
    <property type="project" value="UniProtKB-UniRule"/>
</dbReference>
<dbReference type="SMART" id="SM00398">
    <property type="entry name" value="HMG"/>
    <property type="match status" value="3"/>
</dbReference>
<feature type="compositionally biased region" description="Basic and acidic residues" evidence="2">
    <location>
        <begin position="284"/>
        <end position="299"/>
    </location>
</feature>
<evidence type="ECO:0000259" key="3">
    <source>
        <dbReference type="PROSITE" id="PS50118"/>
    </source>
</evidence>
<dbReference type="Pfam" id="PF00505">
    <property type="entry name" value="HMG_box"/>
    <property type="match status" value="3"/>
</dbReference>
<evidence type="ECO:0000313" key="4">
    <source>
        <dbReference type="EMBL" id="KAJ8451153.1"/>
    </source>
</evidence>
<feature type="domain" description="HMG box" evidence="3">
    <location>
        <begin position="300"/>
        <end position="380"/>
    </location>
</feature>
<dbReference type="PROSITE" id="PS50118">
    <property type="entry name" value="HMG_BOX_2"/>
    <property type="match status" value="3"/>
</dbReference>
<comment type="caution">
    <text evidence="4">The sequence shown here is derived from an EMBL/GenBank/DDBJ whole genome shotgun (WGS) entry which is preliminary data.</text>
</comment>
<feature type="domain" description="HMG box" evidence="3">
    <location>
        <begin position="184"/>
        <end position="252"/>
    </location>
</feature>
<evidence type="ECO:0000256" key="1">
    <source>
        <dbReference type="PROSITE-ProRule" id="PRU00267"/>
    </source>
</evidence>
<dbReference type="PANTHER" id="PTHR46912:SF1">
    <property type="entry name" value="HIGH MOBILITY GROUP B PROTEIN 13"/>
    <property type="match status" value="1"/>
</dbReference>
<dbReference type="EMBL" id="JAKOGI010000011">
    <property type="protein sequence ID" value="KAJ8451153.1"/>
    <property type="molecule type" value="Genomic_DNA"/>
</dbReference>
<feature type="region of interest" description="Disordered" evidence="2">
    <location>
        <begin position="284"/>
        <end position="304"/>
    </location>
</feature>
<evidence type="ECO:0000313" key="5">
    <source>
        <dbReference type="Proteomes" id="UP001153076"/>
    </source>
</evidence>
<keyword evidence="1" id="KW-0539">Nucleus</keyword>
<dbReference type="PANTHER" id="PTHR46912">
    <property type="entry name" value="HIGH MOBILITY GROUP B PROTEIN 13"/>
    <property type="match status" value="1"/>
</dbReference>
<dbReference type="CDD" id="cd22006">
    <property type="entry name" value="HMG-box_AtHMGB6-like_rpt1"/>
    <property type="match status" value="1"/>
</dbReference>
<protein>
    <recommendedName>
        <fullName evidence="3">HMG box domain-containing protein</fullName>
    </recommendedName>
</protein>
<feature type="region of interest" description="Disordered" evidence="2">
    <location>
        <begin position="1"/>
        <end position="103"/>
    </location>
</feature>
<dbReference type="InterPro" id="IPR036910">
    <property type="entry name" value="HMG_box_dom_sf"/>
</dbReference>